<dbReference type="STRING" id="288992.SAMN04488522_1011385"/>
<feature type="transmembrane region" description="Helical" evidence="5">
    <location>
        <begin position="40"/>
        <end position="57"/>
    </location>
</feature>
<protein>
    <submittedName>
        <fullName evidence="7">O-antigen ligase</fullName>
    </submittedName>
</protein>
<gene>
    <name evidence="7" type="ORF">SAMN04488522_1011385</name>
</gene>
<dbReference type="GO" id="GO:0016020">
    <property type="term" value="C:membrane"/>
    <property type="evidence" value="ECO:0007669"/>
    <property type="project" value="UniProtKB-SubCell"/>
</dbReference>
<dbReference type="EMBL" id="FQUQ01000001">
    <property type="protein sequence ID" value="SHE84749.1"/>
    <property type="molecule type" value="Genomic_DNA"/>
</dbReference>
<feature type="transmembrane region" description="Helical" evidence="5">
    <location>
        <begin position="384"/>
        <end position="407"/>
    </location>
</feature>
<feature type="transmembrane region" description="Helical" evidence="5">
    <location>
        <begin position="427"/>
        <end position="444"/>
    </location>
</feature>
<keyword evidence="3 5" id="KW-1133">Transmembrane helix</keyword>
<dbReference type="OrthoDB" id="783093at2"/>
<feature type="transmembrane region" description="Helical" evidence="5">
    <location>
        <begin position="15"/>
        <end position="33"/>
    </location>
</feature>
<dbReference type="InterPro" id="IPR051533">
    <property type="entry name" value="WaaL-like"/>
</dbReference>
<keyword evidence="4 5" id="KW-0472">Membrane</keyword>
<keyword evidence="8" id="KW-1185">Reference proteome</keyword>
<evidence type="ECO:0000256" key="4">
    <source>
        <dbReference type="ARBA" id="ARBA00023136"/>
    </source>
</evidence>
<feature type="transmembrane region" description="Helical" evidence="5">
    <location>
        <begin position="173"/>
        <end position="190"/>
    </location>
</feature>
<dbReference type="RefSeq" id="WP_073229021.1">
    <property type="nucleotide sequence ID" value="NZ_FQUQ01000001.1"/>
</dbReference>
<dbReference type="PANTHER" id="PTHR37422:SF17">
    <property type="entry name" value="O-ANTIGEN LIGASE"/>
    <property type="match status" value="1"/>
</dbReference>
<feature type="domain" description="O-antigen ligase-related" evidence="6">
    <location>
        <begin position="260"/>
        <end position="401"/>
    </location>
</feature>
<reference evidence="8" key="1">
    <citation type="submission" date="2016-11" db="EMBL/GenBank/DDBJ databases">
        <authorList>
            <person name="Varghese N."/>
            <person name="Submissions S."/>
        </authorList>
    </citation>
    <scope>NUCLEOTIDE SEQUENCE [LARGE SCALE GENOMIC DNA]</scope>
    <source>
        <strain evidence="8">DSM 16990</strain>
    </source>
</reference>
<accession>A0A1M4WU26</accession>
<dbReference type="PANTHER" id="PTHR37422">
    <property type="entry name" value="TEICHURONIC ACID BIOSYNTHESIS PROTEIN TUAE"/>
    <property type="match status" value="1"/>
</dbReference>
<feature type="transmembrane region" description="Helical" evidence="5">
    <location>
        <begin position="255"/>
        <end position="282"/>
    </location>
</feature>
<evidence type="ECO:0000256" key="2">
    <source>
        <dbReference type="ARBA" id="ARBA00022692"/>
    </source>
</evidence>
<keyword evidence="7" id="KW-0436">Ligase</keyword>
<name>A0A1M4WU26_9SPHI</name>
<organism evidence="7 8">
    <name type="scientific">Pedobacter caeni</name>
    <dbReference type="NCBI Taxonomy" id="288992"/>
    <lineage>
        <taxon>Bacteria</taxon>
        <taxon>Pseudomonadati</taxon>
        <taxon>Bacteroidota</taxon>
        <taxon>Sphingobacteriia</taxon>
        <taxon>Sphingobacteriales</taxon>
        <taxon>Sphingobacteriaceae</taxon>
        <taxon>Pedobacter</taxon>
    </lineage>
</organism>
<dbReference type="Proteomes" id="UP000184287">
    <property type="component" value="Unassembled WGS sequence"/>
</dbReference>
<dbReference type="AlphaFoldDB" id="A0A1M4WU26"/>
<sequence>MKQFFLSSPIVKHKVIVLLVGILIAVLVSLLTIKFEAIGPLVLVAVCLAIVFTIFVFKNPRNGLITLIFYCFMMFFLGRELPGIPYGIGIEVILILTLFAALFFYAKKDWANCQNDLFKLFLLWFLISFFEVINPAGASINGWFHEIRSVALYPLLIVIIGLVIFRTEKDLNVFLLIIIGLALVSALNGIKQLHIGLSPGDQKFLDDGGAITHIVSGKLRIFSFYDAAQFGASQAQFVIIAITLAFGPFKPWKKIVFLILTLIFFYGMIISGTRGALFVLVVGMFMAIFLSKNFKVLIIGGTIAMVFLAGLKYTNIGNNYYEVYRLRTALDPKDPSLNLRFMNQKILAEYLQSKPFGGGLGVIGVWGKEYNKDKFLSTVEPDSYWVKVWVMYGIVGFVIWFCMMMYLFGKCAGIIWKTKDDKLRVKLIALMSGAAGVFFCSYGNEIINNMPSSIVVCLSLVFIYLSPKMDAAITAKKMKEITV</sequence>
<feature type="transmembrane region" description="Helical" evidence="5">
    <location>
        <begin position="227"/>
        <end position="249"/>
    </location>
</feature>
<proteinExistence type="predicted"/>
<dbReference type="Pfam" id="PF04932">
    <property type="entry name" value="Wzy_C"/>
    <property type="match status" value="1"/>
</dbReference>
<evidence type="ECO:0000256" key="5">
    <source>
        <dbReference type="SAM" id="Phobius"/>
    </source>
</evidence>
<evidence type="ECO:0000259" key="6">
    <source>
        <dbReference type="Pfam" id="PF04932"/>
    </source>
</evidence>
<evidence type="ECO:0000256" key="3">
    <source>
        <dbReference type="ARBA" id="ARBA00022989"/>
    </source>
</evidence>
<comment type="subcellular location">
    <subcellularLocation>
        <location evidence="1">Membrane</location>
        <topology evidence="1">Multi-pass membrane protein</topology>
    </subcellularLocation>
</comment>
<feature type="transmembrane region" description="Helical" evidence="5">
    <location>
        <begin position="450"/>
        <end position="467"/>
    </location>
</feature>
<keyword evidence="2 5" id="KW-0812">Transmembrane</keyword>
<feature type="transmembrane region" description="Helical" evidence="5">
    <location>
        <begin position="294"/>
        <end position="311"/>
    </location>
</feature>
<feature type="transmembrane region" description="Helical" evidence="5">
    <location>
        <begin position="86"/>
        <end position="106"/>
    </location>
</feature>
<evidence type="ECO:0000256" key="1">
    <source>
        <dbReference type="ARBA" id="ARBA00004141"/>
    </source>
</evidence>
<feature type="transmembrane region" description="Helical" evidence="5">
    <location>
        <begin position="118"/>
        <end position="138"/>
    </location>
</feature>
<dbReference type="InterPro" id="IPR007016">
    <property type="entry name" value="O-antigen_ligase-rel_domated"/>
</dbReference>
<dbReference type="GO" id="GO:0016874">
    <property type="term" value="F:ligase activity"/>
    <property type="evidence" value="ECO:0007669"/>
    <property type="project" value="UniProtKB-KW"/>
</dbReference>
<feature type="transmembrane region" description="Helical" evidence="5">
    <location>
        <begin position="150"/>
        <end position="167"/>
    </location>
</feature>
<evidence type="ECO:0000313" key="8">
    <source>
        <dbReference type="Proteomes" id="UP000184287"/>
    </source>
</evidence>
<evidence type="ECO:0000313" key="7">
    <source>
        <dbReference type="EMBL" id="SHE84749.1"/>
    </source>
</evidence>